<reference evidence="2" key="1">
    <citation type="journal article" date="2019" name="Int. J. Syst. Evol. Microbiol.">
        <title>The Global Catalogue of Microorganisms (GCM) 10K type strain sequencing project: providing services to taxonomists for standard genome sequencing and annotation.</title>
        <authorList>
            <consortium name="The Broad Institute Genomics Platform"/>
            <consortium name="The Broad Institute Genome Sequencing Center for Infectious Disease"/>
            <person name="Wu L."/>
            <person name="Ma J."/>
        </authorList>
    </citation>
    <scope>NUCLEOTIDE SEQUENCE [LARGE SCALE GENOMIC DNA]</scope>
    <source>
        <strain evidence="2">CGMCC 4.1641</strain>
    </source>
</reference>
<protein>
    <recommendedName>
        <fullName evidence="3">Phenylacetate--CoA ligase family protein</fullName>
    </recommendedName>
</protein>
<keyword evidence="2" id="KW-1185">Reference proteome</keyword>
<dbReference type="InterPro" id="IPR042099">
    <property type="entry name" value="ANL_N_sf"/>
</dbReference>
<accession>A0ABV8SC93</accession>
<dbReference type="SUPFAM" id="SSF56801">
    <property type="entry name" value="Acetyl-CoA synthetase-like"/>
    <property type="match status" value="1"/>
</dbReference>
<name>A0ABV8SC93_9BACL</name>
<proteinExistence type="predicted"/>
<gene>
    <name evidence="1" type="ORF">ACFO1S_13725</name>
</gene>
<evidence type="ECO:0000313" key="2">
    <source>
        <dbReference type="Proteomes" id="UP001595755"/>
    </source>
</evidence>
<comment type="caution">
    <text evidence="1">The sequence shown here is derived from an EMBL/GenBank/DDBJ whole genome shotgun (WGS) entry which is preliminary data.</text>
</comment>
<dbReference type="InterPro" id="IPR053158">
    <property type="entry name" value="CapK_Type1_Caps_Biosynth"/>
</dbReference>
<dbReference type="PANTHER" id="PTHR36932">
    <property type="entry name" value="CAPSULAR POLYSACCHARIDE BIOSYNTHESIS PROTEIN"/>
    <property type="match status" value="1"/>
</dbReference>
<dbReference type="Proteomes" id="UP001595755">
    <property type="component" value="Unassembled WGS sequence"/>
</dbReference>
<evidence type="ECO:0008006" key="3">
    <source>
        <dbReference type="Google" id="ProtNLM"/>
    </source>
</evidence>
<sequence>MIEGESAELSKRKKLSNLIREVTHFVPYYKQFLESTDTYDDPVQALARLPITEKALLHNHAEQFYSERIDKSRREDLLIAEVTTGSSGLPIMCYKTKEERFQLALSAWKQRRAIDARVNQSNLFCLLHSHSSQKKVVDNMRNLHSQNISKVLHYLRDEFKPLIIHCSPSDIFEYAKFIEREHFSLEDWELGFIETNSEVLTLEQKQKISQRFRTRVINNYGCREAWNIAYECREGNLHLSDEVHVEIIDMKTGDLIQPGSSDYGEVVITALPIKHFPFIRYRLGDIGRLSRLECACGLENEVLELYEARKINLIHRLTNDNTLTNGVSLFKGVFSDLVASGYSDVVQNIIRYKIIQTSTDVFDVYLMLHEALTERLTESFTHYATLRIGEGAVFNFLQKSADDPVFEGKNYSFLSRIQG</sequence>
<dbReference type="Gene3D" id="3.40.50.12780">
    <property type="entry name" value="N-terminal domain of ligase-like"/>
    <property type="match status" value="1"/>
</dbReference>
<dbReference type="PANTHER" id="PTHR36932:SF1">
    <property type="entry name" value="CAPSULAR POLYSACCHARIDE BIOSYNTHESIS PROTEIN"/>
    <property type="match status" value="1"/>
</dbReference>
<organism evidence="1 2">
    <name type="scientific">Cohnella boryungensis</name>
    <dbReference type="NCBI Taxonomy" id="768479"/>
    <lineage>
        <taxon>Bacteria</taxon>
        <taxon>Bacillati</taxon>
        <taxon>Bacillota</taxon>
        <taxon>Bacilli</taxon>
        <taxon>Bacillales</taxon>
        <taxon>Paenibacillaceae</taxon>
        <taxon>Cohnella</taxon>
    </lineage>
</organism>
<evidence type="ECO:0000313" key="1">
    <source>
        <dbReference type="EMBL" id="MFC4304482.1"/>
    </source>
</evidence>
<dbReference type="EMBL" id="JBHSED010000025">
    <property type="protein sequence ID" value="MFC4304482.1"/>
    <property type="molecule type" value="Genomic_DNA"/>
</dbReference>